<dbReference type="PANTHER" id="PTHR11918">
    <property type="entry name" value="RADICAL SAM PROTEINS"/>
    <property type="match status" value="1"/>
</dbReference>
<dbReference type="SFLD" id="SFLDS00029">
    <property type="entry name" value="Radical_SAM"/>
    <property type="match status" value="1"/>
</dbReference>
<evidence type="ECO:0000256" key="1">
    <source>
        <dbReference type="ARBA" id="ARBA00001966"/>
    </source>
</evidence>
<keyword evidence="9" id="KW-0479">Metal-binding</keyword>
<organism evidence="18 19">
    <name type="scientific">Candidatus Syntrophonatronum acetioxidans</name>
    <dbReference type="NCBI Taxonomy" id="1795816"/>
    <lineage>
        <taxon>Bacteria</taxon>
        <taxon>Bacillati</taxon>
        <taxon>Bacillota</taxon>
        <taxon>Clostridia</taxon>
        <taxon>Eubacteriales</taxon>
        <taxon>Syntrophomonadaceae</taxon>
        <taxon>Candidatus Syntrophonatronum</taxon>
    </lineage>
</organism>
<evidence type="ECO:0000256" key="14">
    <source>
        <dbReference type="ARBA" id="ARBA00061574"/>
    </source>
</evidence>
<dbReference type="PANTHER" id="PTHR11918:SF45">
    <property type="entry name" value="THREONYLCARBAMOYLADENOSINE TRNA METHYLTHIOTRANSFERASE"/>
    <property type="match status" value="1"/>
</dbReference>
<keyword evidence="6 18" id="KW-0808">Transferase</keyword>
<gene>
    <name evidence="18" type="primary">mtaB</name>
    <name evidence="18" type="ORF">D5R97_07085</name>
</gene>
<dbReference type="InterPro" id="IPR058240">
    <property type="entry name" value="rSAM_sf"/>
</dbReference>
<dbReference type="InterPro" id="IPR005839">
    <property type="entry name" value="Methylthiotransferase"/>
</dbReference>
<comment type="similarity">
    <text evidence="14">Belongs to the methylthiotransferase family. MtaB subfamily.</text>
</comment>
<dbReference type="CDD" id="cd01335">
    <property type="entry name" value="Radical_SAM"/>
    <property type="match status" value="1"/>
</dbReference>
<dbReference type="InterPro" id="IPR023404">
    <property type="entry name" value="rSAM_horseshoe"/>
</dbReference>
<dbReference type="NCBIfam" id="TIGR01579">
    <property type="entry name" value="MiaB-like-C"/>
    <property type="match status" value="1"/>
</dbReference>
<evidence type="ECO:0000256" key="8">
    <source>
        <dbReference type="ARBA" id="ARBA00022694"/>
    </source>
</evidence>
<dbReference type="InterPro" id="IPR006467">
    <property type="entry name" value="MiaB-like_bact"/>
</dbReference>
<keyword evidence="10" id="KW-0408">Iron</keyword>
<comment type="caution">
    <text evidence="18">The sequence shown here is derived from an EMBL/GenBank/DDBJ whole genome shotgun (WGS) entry which is preliminary data.</text>
</comment>
<dbReference type="PROSITE" id="PS51449">
    <property type="entry name" value="MTTASE_N"/>
    <property type="match status" value="1"/>
</dbReference>
<dbReference type="EMBL" id="QZAA01000182">
    <property type="protein sequence ID" value="RQD74883.1"/>
    <property type="molecule type" value="Genomic_DNA"/>
</dbReference>
<dbReference type="SFLD" id="SFLDG01061">
    <property type="entry name" value="methylthiotransferase"/>
    <property type="match status" value="1"/>
</dbReference>
<name>A0A424YCS9_9FIRM</name>
<dbReference type="PROSITE" id="PS51918">
    <property type="entry name" value="RADICAL_SAM"/>
    <property type="match status" value="1"/>
</dbReference>
<dbReference type="GO" id="GO:0046872">
    <property type="term" value="F:metal ion binding"/>
    <property type="evidence" value="ECO:0007669"/>
    <property type="project" value="UniProtKB-KW"/>
</dbReference>
<proteinExistence type="inferred from homology"/>
<dbReference type="InterPro" id="IPR038135">
    <property type="entry name" value="Methylthiotransferase_N_sf"/>
</dbReference>
<evidence type="ECO:0000259" key="17">
    <source>
        <dbReference type="PROSITE" id="PS51918"/>
    </source>
</evidence>
<comment type="catalytic activity">
    <reaction evidence="13">
        <text>N(6)-L-threonylcarbamoyladenosine(37) in tRNA + (sulfur carrier)-SH + AH2 + 2 S-adenosyl-L-methionine = 2-methylsulfanyl-N(6)-L-threonylcarbamoyladenosine(37) in tRNA + (sulfur carrier)-H + 5'-deoxyadenosine + L-methionine + A + S-adenosyl-L-homocysteine + 2 H(+)</text>
        <dbReference type="Rhea" id="RHEA:37075"/>
        <dbReference type="Rhea" id="RHEA-COMP:10163"/>
        <dbReference type="Rhea" id="RHEA-COMP:11092"/>
        <dbReference type="Rhea" id="RHEA-COMP:14737"/>
        <dbReference type="Rhea" id="RHEA-COMP:14739"/>
        <dbReference type="ChEBI" id="CHEBI:13193"/>
        <dbReference type="ChEBI" id="CHEBI:15378"/>
        <dbReference type="ChEBI" id="CHEBI:17319"/>
        <dbReference type="ChEBI" id="CHEBI:17499"/>
        <dbReference type="ChEBI" id="CHEBI:29917"/>
        <dbReference type="ChEBI" id="CHEBI:57844"/>
        <dbReference type="ChEBI" id="CHEBI:57856"/>
        <dbReference type="ChEBI" id="CHEBI:59789"/>
        <dbReference type="ChEBI" id="CHEBI:64428"/>
        <dbReference type="ChEBI" id="CHEBI:74418"/>
        <dbReference type="ChEBI" id="CHEBI:74420"/>
        <dbReference type="EC" id="2.8.4.5"/>
    </reaction>
</comment>
<dbReference type="FunFam" id="3.80.30.20:FF:000001">
    <property type="entry name" value="tRNA-2-methylthio-N(6)-dimethylallyladenosine synthase 2"/>
    <property type="match status" value="1"/>
</dbReference>
<keyword evidence="5" id="KW-0963">Cytoplasm</keyword>
<dbReference type="EC" id="2.8.4.5" evidence="3"/>
<dbReference type="Pfam" id="PF04055">
    <property type="entry name" value="Radical_SAM"/>
    <property type="match status" value="1"/>
</dbReference>
<evidence type="ECO:0000256" key="6">
    <source>
        <dbReference type="ARBA" id="ARBA00022679"/>
    </source>
</evidence>
<dbReference type="Gene3D" id="3.40.50.12160">
    <property type="entry name" value="Methylthiotransferase, N-terminal domain"/>
    <property type="match status" value="1"/>
</dbReference>
<comment type="function">
    <text evidence="2">Catalyzes the methylthiolation of N6-threonylcarbamoyladenosine (t(6)A), leading to the formation of 2-methylthio-N6-threonylcarbamoyladenosine (ms(2)t(6)A) at position 37 in tRNAs that read codons beginning with adenine.</text>
</comment>
<evidence type="ECO:0000256" key="13">
    <source>
        <dbReference type="ARBA" id="ARBA00051661"/>
    </source>
</evidence>
<dbReference type="SFLD" id="SFLDF00295">
    <property type="entry name" value="threonylcarbamoyladenosine_tRN"/>
    <property type="match status" value="1"/>
</dbReference>
<evidence type="ECO:0000256" key="15">
    <source>
        <dbReference type="ARBA" id="ARBA00069898"/>
    </source>
</evidence>
<feature type="domain" description="Radical SAM core" evidence="17">
    <location>
        <begin position="142"/>
        <end position="372"/>
    </location>
</feature>
<dbReference type="NCBIfam" id="TIGR00089">
    <property type="entry name" value="MiaB/RimO family radical SAM methylthiotransferase"/>
    <property type="match status" value="1"/>
</dbReference>
<dbReference type="SFLD" id="SFLDG01082">
    <property type="entry name" value="B12-binding_domain_containing"/>
    <property type="match status" value="1"/>
</dbReference>
<evidence type="ECO:0000313" key="19">
    <source>
        <dbReference type="Proteomes" id="UP000285138"/>
    </source>
</evidence>
<keyword evidence="8" id="KW-0819">tRNA processing</keyword>
<dbReference type="SUPFAM" id="SSF102114">
    <property type="entry name" value="Radical SAM enzymes"/>
    <property type="match status" value="1"/>
</dbReference>
<evidence type="ECO:0000256" key="3">
    <source>
        <dbReference type="ARBA" id="ARBA00013273"/>
    </source>
</evidence>
<feature type="domain" description="MTTase N-terminal" evidence="16">
    <location>
        <begin position="4"/>
        <end position="116"/>
    </location>
</feature>
<dbReference type="GO" id="GO:0035598">
    <property type="term" value="F:tRNA (N(6)-L-threonylcarbamoyladenosine(37)-C(2))-methylthiotransferase activity"/>
    <property type="evidence" value="ECO:0007669"/>
    <property type="project" value="UniProtKB-EC"/>
</dbReference>
<dbReference type="GO" id="GO:0051539">
    <property type="term" value="F:4 iron, 4 sulfur cluster binding"/>
    <property type="evidence" value="ECO:0007669"/>
    <property type="project" value="UniProtKB-KW"/>
</dbReference>
<dbReference type="Proteomes" id="UP000285138">
    <property type="component" value="Unassembled WGS sequence"/>
</dbReference>
<dbReference type="InterPro" id="IPR020612">
    <property type="entry name" value="Methylthiotransferase_CS"/>
</dbReference>
<dbReference type="AlphaFoldDB" id="A0A424YCS9"/>
<sequence length="440" mass="50579">MNKTRAAFFTLGCKVNQYETEALKNIFRQKGYEIVDFSKEADVYVINTCTVTHLSDRKSRQAIRRARKNNPRGLVAVVGCYAQLAWKKIKEIPGVDLIIGTQGKKEVLELIEKAKERKDFYPLIEVKKLDEKVTFEEMPLEEVGRTRAFIKIEDGCEHFCSYCLVPYARGPVRSRKLEDLVKEVERLTTAGTKEIVLTGVNLGAYGKDSGEDLSLAVVIKRLERVPSLKRLRLSSLEPTDFTMELLEVLADSAKVCHHLHIPLQSGDDYTLKRMNRLYTADEYRKLVSYLRYLMPCLALTTDVMVGFPGEEEENFNNTCRFIEEMAFSRLHVFKYSPRTGTEAWSYANNLSPREKDRRSKKLTDLGKKMAAEYSKTFLGKEAEVLFEQERKLQEKGKKVLEGLSRHYQRVRAQAGRELIGEIGRVKIEEYDDGCLWGKLI</sequence>
<dbReference type="InterPro" id="IPR006638">
    <property type="entry name" value="Elp3/MiaA/NifB-like_rSAM"/>
</dbReference>
<evidence type="ECO:0000313" key="18">
    <source>
        <dbReference type="EMBL" id="RQD74883.1"/>
    </source>
</evidence>
<dbReference type="InterPro" id="IPR013848">
    <property type="entry name" value="Methylthiotransferase_N"/>
</dbReference>
<evidence type="ECO:0000256" key="10">
    <source>
        <dbReference type="ARBA" id="ARBA00023004"/>
    </source>
</evidence>
<evidence type="ECO:0000256" key="12">
    <source>
        <dbReference type="ARBA" id="ARBA00031213"/>
    </source>
</evidence>
<dbReference type="Pfam" id="PF00919">
    <property type="entry name" value="UPF0004"/>
    <property type="match status" value="1"/>
</dbReference>
<protein>
    <recommendedName>
        <fullName evidence="15">Threonylcarbamoyladenosine tRNA methylthiotransferase MtaB</fullName>
        <ecNumber evidence="3">2.8.4.5</ecNumber>
    </recommendedName>
    <alternativeName>
        <fullName evidence="12">tRNA-t(6)A37 methylthiotransferase</fullName>
    </alternativeName>
</protein>
<dbReference type="SMART" id="SM00729">
    <property type="entry name" value="Elp3"/>
    <property type="match status" value="1"/>
</dbReference>
<accession>A0A424YCS9</accession>
<evidence type="ECO:0000256" key="11">
    <source>
        <dbReference type="ARBA" id="ARBA00023014"/>
    </source>
</evidence>
<evidence type="ECO:0000256" key="7">
    <source>
        <dbReference type="ARBA" id="ARBA00022691"/>
    </source>
</evidence>
<evidence type="ECO:0000256" key="5">
    <source>
        <dbReference type="ARBA" id="ARBA00022490"/>
    </source>
</evidence>
<dbReference type="Gene3D" id="3.80.30.20">
    <property type="entry name" value="tm_1862 like domain"/>
    <property type="match status" value="1"/>
</dbReference>
<keyword evidence="11" id="KW-0411">Iron-sulfur</keyword>
<dbReference type="PROSITE" id="PS01278">
    <property type="entry name" value="MTTASE_RADICAL"/>
    <property type="match status" value="1"/>
</dbReference>
<reference evidence="18 19" key="1">
    <citation type="submission" date="2018-08" db="EMBL/GenBank/DDBJ databases">
        <title>The metabolism and importance of syntrophic acetate oxidation coupled to methane or sulfide production in haloalkaline environments.</title>
        <authorList>
            <person name="Timmers P.H.A."/>
            <person name="Vavourakis C.D."/>
            <person name="Sorokin D.Y."/>
            <person name="Sinninghe Damste J.S."/>
            <person name="Muyzer G."/>
            <person name="Stams A.J.M."/>
            <person name="Plugge C.M."/>
        </authorList>
    </citation>
    <scope>NUCLEOTIDE SEQUENCE [LARGE SCALE GENOMIC DNA]</scope>
    <source>
        <strain evidence="18">MSAO_Bac1</strain>
    </source>
</reference>
<evidence type="ECO:0000256" key="4">
    <source>
        <dbReference type="ARBA" id="ARBA00022485"/>
    </source>
</evidence>
<evidence type="ECO:0000256" key="9">
    <source>
        <dbReference type="ARBA" id="ARBA00022723"/>
    </source>
</evidence>
<keyword evidence="4" id="KW-0004">4Fe-4S</keyword>
<evidence type="ECO:0000256" key="2">
    <source>
        <dbReference type="ARBA" id="ARBA00002399"/>
    </source>
</evidence>
<evidence type="ECO:0000259" key="16">
    <source>
        <dbReference type="PROSITE" id="PS51449"/>
    </source>
</evidence>
<dbReference type="FunFam" id="3.40.50.12160:FF:000004">
    <property type="entry name" value="Threonylcarbamoyladenosine tRNA methylthiotransferase MtaB"/>
    <property type="match status" value="1"/>
</dbReference>
<dbReference type="InterPro" id="IPR007197">
    <property type="entry name" value="rSAM"/>
</dbReference>
<keyword evidence="7" id="KW-0949">S-adenosyl-L-methionine</keyword>
<dbReference type="InterPro" id="IPR034557">
    <property type="entry name" value="ThrcA_tRNA_MEthiotransferase"/>
</dbReference>
<comment type="cofactor">
    <cofactor evidence="1">
        <name>[4Fe-4S] cluster</name>
        <dbReference type="ChEBI" id="CHEBI:49883"/>
    </cofactor>
</comment>